<dbReference type="InterPro" id="IPR011009">
    <property type="entry name" value="Kinase-like_dom_sf"/>
</dbReference>
<dbReference type="PANTHER" id="PTHR43851:SF3">
    <property type="entry name" value="COENZYME Q8"/>
    <property type="match status" value="1"/>
</dbReference>
<sequence>MAEDWEKLAGETGEEVTSNRFKRMFKLGSMGAKVTASSVASKLGSFLPGNKDRREEGLKRAYAKNAERVVEVLGELKGASMKIGQMLSADPELLPDEFADVMSSLQKDAKPMTYNTVKGQIEKAFDRPMEMVFSYFDPDPIGSASIGQVHRATLETGEDVAVKVQYPGVAASLESDLKSLKTMLVYGRAFVDRDRLDQIFDEVRRMLMEEADYRIEAETMARFNEHLDGREGWRAPKPFPQWTSEEVLVMEFIDGQKLDEALAEIGDGPRRQELLERWMHLYSWMFHELHELHGDPHPGNFLLQDDDTLVMLDFGCVKSFEPEFTDGFMEILDAAWQDDAERIIDIYLRLGFGTDGTDPKSIDPELMLQYQSIVTAPFMRDEPFDFGDWEPAMEAKLFMMRHPSFFKLIPPPDALAYFRVLSGIKGLLRKMDATMNAYEMAYRTARRRGVLTES</sequence>
<comment type="similarity">
    <text evidence="1">Belongs to the protein kinase superfamily. ADCK protein kinase family.</text>
</comment>
<dbReference type="Pfam" id="PF03109">
    <property type="entry name" value="ABC1"/>
    <property type="match status" value="1"/>
</dbReference>
<evidence type="ECO:0000313" key="7">
    <source>
        <dbReference type="Proteomes" id="UP000315995"/>
    </source>
</evidence>
<evidence type="ECO:0000256" key="2">
    <source>
        <dbReference type="ARBA" id="ARBA00022679"/>
    </source>
</evidence>
<dbReference type="InterPro" id="IPR004147">
    <property type="entry name" value="ABC1_dom"/>
</dbReference>
<accession>A0A4Y6PVV4</accession>
<dbReference type="EMBL" id="CP041186">
    <property type="protein sequence ID" value="QDG52373.1"/>
    <property type="molecule type" value="Genomic_DNA"/>
</dbReference>
<dbReference type="GO" id="GO:0005524">
    <property type="term" value="F:ATP binding"/>
    <property type="evidence" value="ECO:0007669"/>
    <property type="project" value="UniProtKB-KW"/>
</dbReference>
<reference evidence="6 7" key="1">
    <citation type="submission" date="2019-06" db="EMBL/GenBank/DDBJ databases">
        <title>Persicimonas caeni gen. nov., sp. nov., a predatory bacterium isolated from solar saltern.</title>
        <authorList>
            <person name="Wang S."/>
        </authorList>
    </citation>
    <scope>NUCLEOTIDE SEQUENCE [LARGE SCALE GENOMIC DNA]</scope>
    <source>
        <strain evidence="6 7">YN101</strain>
    </source>
</reference>
<dbReference type="GO" id="GO:0004672">
    <property type="term" value="F:protein kinase activity"/>
    <property type="evidence" value="ECO:0007669"/>
    <property type="project" value="InterPro"/>
</dbReference>
<dbReference type="CDD" id="cd13970">
    <property type="entry name" value="ABC1_ADCK3"/>
    <property type="match status" value="1"/>
</dbReference>
<name>A0A4Y6PVV4_PERCE</name>
<gene>
    <name evidence="6" type="ORF">FIV42_16980</name>
</gene>
<dbReference type="InterPro" id="IPR034646">
    <property type="entry name" value="ADCK3_dom"/>
</dbReference>
<evidence type="ECO:0000259" key="5">
    <source>
        <dbReference type="PROSITE" id="PS50011"/>
    </source>
</evidence>
<evidence type="ECO:0000256" key="3">
    <source>
        <dbReference type="ARBA" id="ARBA00022741"/>
    </source>
</evidence>
<evidence type="ECO:0000256" key="4">
    <source>
        <dbReference type="ARBA" id="ARBA00022840"/>
    </source>
</evidence>
<accession>A0A5B8Y6M9</accession>
<protein>
    <submittedName>
        <fullName evidence="6">AarF/ABC1/UbiB kinase family protein</fullName>
    </submittedName>
</protein>
<dbReference type="InterPro" id="IPR000719">
    <property type="entry name" value="Prot_kinase_dom"/>
</dbReference>
<keyword evidence="3" id="KW-0547">Nucleotide-binding</keyword>
<proteinExistence type="inferred from homology"/>
<evidence type="ECO:0000256" key="1">
    <source>
        <dbReference type="ARBA" id="ARBA00009670"/>
    </source>
</evidence>
<organism evidence="6 7">
    <name type="scientific">Persicimonas caeni</name>
    <dbReference type="NCBI Taxonomy" id="2292766"/>
    <lineage>
        <taxon>Bacteria</taxon>
        <taxon>Deltaproteobacteria</taxon>
        <taxon>Bradymonadales</taxon>
        <taxon>Bradymonadaceae</taxon>
        <taxon>Persicimonas</taxon>
    </lineage>
</organism>
<keyword evidence="6" id="KW-0418">Kinase</keyword>
<dbReference type="Gene3D" id="1.10.510.10">
    <property type="entry name" value="Transferase(Phosphotransferase) domain 1"/>
    <property type="match status" value="1"/>
</dbReference>
<keyword evidence="2" id="KW-0808">Transferase</keyword>
<dbReference type="SUPFAM" id="SSF56112">
    <property type="entry name" value="Protein kinase-like (PK-like)"/>
    <property type="match status" value="1"/>
</dbReference>
<dbReference type="Proteomes" id="UP000315995">
    <property type="component" value="Chromosome"/>
</dbReference>
<dbReference type="PROSITE" id="PS50011">
    <property type="entry name" value="PROTEIN_KINASE_DOM"/>
    <property type="match status" value="1"/>
</dbReference>
<dbReference type="InterPro" id="IPR051409">
    <property type="entry name" value="Atypical_kinase_ADCK"/>
</dbReference>
<feature type="domain" description="Protein kinase" evidence="5">
    <location>
        <begin position="135"/>
        <end position="454"/>
    </location>
</feature>
<dbReference type="GO" id="GO:0006744">
    <property type="term" value="P:ubiquinone biosynthetic process"/>
    <property type="evidence" value="ECO:0007669"/>
    <property type="project" value="TreeGrafter"/>
</dbReference>
<keyword evidence="4" id="KW-0067">ATP-binding</keyword>
<dbReference type="OrthoDB" id="9795390at2"/>
<dbReference type="PANTHER" id="PTHR43851">
    <property type="match status" value="1"/>
</dbReference>
<dbReference type="AlphaFoldDB" id="A0A4Y6PVV4"/>
<keyword evidence="7" id="KW-1185">Reference proteome</keyword>
<dbReference type="RefSeq" id="WP_141198845.1">
    <property type="nucleotide sequence ID" value="NZ_CP041186.1"/>
</dbReference>
<evidence type="ECO:0000313" key="6">
    <source>
        <dbReference type="EMBL" id="QDG52373.1"/>
    </source>
</evidence>